<dbReference type="AlphaFoldDB" id="A0A1T5PBP1"/>
<name>A0A1T5PBP1_9BACT</name>
<dbReference type="Pfam" id="PF14344">
    <property type="entry name" value="DUF4397"/>
    <property type="match status" value="1"/>
</dbReference>
<organism evidence="2 3">
    <name type="scientific">Chitinophaga ginsengisegetis</name>
    <dbReference type="NCBI Taxonomy" id="393003"/>
    <lineage>
        <taxon>Bacteria</taxon>
        <taxon>Pseudomonadati</taxon>
        <taxon>Bacteroidota</taxon>
        <taxon>Chitinophagia</taxon>
        <taxon>Chitinophagales</taxon>
        <taxon>Chitinophagaceae</taxon>
        <taxon>Chitinophaga</taxon>
    </lineage>
</organism>
<proteinExistence type="predicted"/>
<evidence type="ECO:0000313" key="3">
    <source>
        <dbReference type="Proteomes" id="UP000190166"/>
    </source>
</evidence>
<dbReference type="PROSITE" id="PS51257">
    <property type="entry name" value="PROKAR_LIPOPROTEIN"/>
    <property type="match status" value="1"/>
</dbReference>
<protein>
    <recommendedName>
        <fullName evidence="1">DUF4397 domain-containing protein</fullName>
    </recommendedName>
</protein>
<gene>
    <name evidence="2" type="ORF">SAMN05660461_6068</name>
</gene>
<dbReference type="Proteomes" id="UP000190166">
    <property type="component" value="Unassembled WGS sequence"/>
</dbReference>
<feature type="domain" description="DUF4397" evidence="1">
    <location>
        <begin position="54"/>
        <end position="151"/>
    </location>
</feature>
<accession>A0A1T5PBP1</accession>
<keyword evidence="3" id="KW-1185">Reference proteome</keyword>
<evidence type="ECO:0000313" key="2">
    <source>
        <dbReference type="EMBL" id="SKD10164.1"/>
    </source>
</evidence>
<reference evidence="2 3" key="1">
    <citation type="submission" date="2017-02" db="EMBL/GenBank/DDBJ databases">
        <authorList>
            <person name="Peterson S.W."/>
        </authorList>
    </citation>
    <scope>NUCLEOTIDE SEQUENCE [LARGE SCALE GENOMIC DNA]</scope>
    <source>
        <strain evidence="2 3">DSM 18108</strain>
    </source>
</reference>
<sequence length="241" mass="26610">MLTKKNRVWAVVALLTGIIGLSSCLKNDNNYTPPRPQAQISILGSSTSMIPGIFYDNDQKVTETEFNFNFYARYAVYGGLHKFDLKKKGGDSLMTTTTYNFDSTQYYTYLIWDKAPIRSAIIKTDQSNYSRDKIGIRFFNLSANAGPVDVYIGTEKIDSNRVYFNGDVSSASAFKLFNSFSVNNAISIKEAGTNTVLATASSTDLRVGSFNAGNFYTIYIVGVKGSTGTDKLVTNAIFSLY</sequence>
<dbReference type="EMBL" id="FUZZ01000006">
    <property type="protein sequence ID" value="SKD10164.1"/>
    <property type="molecule type" value="Genomic_DNA"/>
</dbReference>
<evidence type="ECO:0000259" key="1">
    <source>
        <dbReference type="Pfam" id="PF14344"/>
    </source>
</evidence>
<dbReference type="RefSeq" id="WP_079473328.1">
    <property type="nucleotide sequence ID" value="NZ_FUZZ01000006.1"/>
</dbReference>
<dbReference type="STRING" id="393003.SAMN05660461_6068"/>
<dbReference type="InterPro" id="IPR025510">
    <property type="entry name" value="DUF4397"/>
</dbReference>